<dbReference type="GO" id="GO:0000387">
    <property type="term" value="P:spliceosomal snRNP assembly"/>
    <property type="evidence" value="ECO:0007669"/>
    <property type="project" value="InterPro"/>
</dbReference>
<dbReference type="PANTHER" id="PTHR21399">
    <property type="entry name" value="CHLORIDE CONDUCTANCE REGULATORY PROTEIN ICLN"/>
    <property type="match status" value="1"/>
</dbReference>
<dbReference type="GO" id="GO:0005681">
    <property type="term" value="C:spliceosomal complex"/>
    <property type="evidence" value="ECO:0007669"/>
    <property type="project" value="TreeGrafter"/>
</dbReference>
<dbReference type="GO" id="GO:0005829">
    <property type="term" value="C:cytosol"/>
    <property type="evidence" value="ECO:0007669"/>
    <property type="project" value="InterPro"/>
</dbReference>
<dbReference type="PRINTS" id="PR01348">
    <property type="entry name" value="ICLNCHANNEL"/>
</dbReference>
<reference evidence="6" key="2">
    <citation type="submission" date="2020-11" db="EMBL/GenBank/DDBJ databases">
        <authorList>
            <consortium name="DOE Joint Genome Institute"/>
            <person name="Kuo A."/>
            <person name="Miyauchi S."/>
            <person name="Kiss E."/>
            <person name="Drula E."/>
            <person name="Kohler A."/>
            <person name="Sanchez-Garcia M."/>
            <person name="Andreopoulos B."/>
            <person name="Barry K.W."/>
            <person name="Bonito G."/>
            <person name="Buee M."/>
            <person name="Carver A."/>
            <person name="Chen C."/>
            <person name="Cichocki N."/>
            <person name="Clum A."/>
            <person name="Culley D."/>
            <person name="Crous P.W."/>
            <person name="Fauchery L."/>
            <person name="Girlanda M."/>
            <person name="Hayes R."/>
            <person name="Keri Z."/>
            <person name="Labutti K."/>
            <person name="Lipzen A."/>
            <person name="Lombard V."/>
            <person name="Magnuson J."/>
            <person name="Maillard F."/>
            <person name="Morin E."/>
            <person name="Murat C."/>
            <person name="Nolan M."/>
            <person name="Ohm R."/>
            <person name="Pangilinan J."/>
            <person name="Pereira M."/>
            <person name="Perotto S."/>
            <person name="Peter M."/>
            <person name="Riley R."/>
            <person name="Sitrit Y."/>
            <person name="Stielow B."/>
            <person name="Szollosi G."/>
            <person name="Zifcakova L."/>
            <person name="Stursova M."/>
            <person name="Spatafora J.W."/>
            <person name="Tedersoo L."/>
            <person name="Vaario L.-M."/>
            <person name="Yamada A."/>
            <person name="Yan M."/>
            <person name="Wang P."/>
            <person name="Xu J."/>
            <person name="Bruns T."/>
            <person name="Baldrian P."/>
            <person name="Vilgalys R."/>
            <person name="Henrissat B."/>
            <person name="Grigoriev I.V."/>
            <person name="Hibbett D."/>
            <person name="Nagy L.G."/>
            <person name="Martin F.M."/>
        </authorList>
    </citation>
    <scope>NUCLEOTIDE SEQUENCE</scope>
    <source>
        <strain evidence="6">UH-Tt-Lm1</strain>
    </source>
</reference>
<dbReference type="EMBL" id="WIUZ02000002">
    <property type="protein sequence ID" value="KAF9790279.1"/>
    <property type="molecule type" value="Genomic_DNA"/>
</dbReference>
<gene>
    <name evidence="6" type="ORF">BJ322DRAFT_999217</name>
</gene>
<dbReference type="Pfam" id="PF03517">
    <property type="entry name" value="Voldacs"/>
    <property type="match status" value="1"/>
</dbReference>
<evidence type="ECO:0000256" key="3">
    <source>
        <dbReference type="ARBA" id="ARBA00007054"/>
    </source>
</evidence>
<comment type="similarity">
    <text evidence="3">Belongs to the pICln (TC 1.A.47) family.</text>
</comment>
<dbReference type="GO" id="GO:0005886">
    <property type="term" value="C:plasma membrane"/>
    <property type="evidence" value="ECO:0007669"/>
    <property type="project" value="InterPro"/>
</dbReference>
<keyword evidence="7" id="KW-1185">Reference proteome</keyword>
<dbReference type="GO" id="GO:0006884">
    <property type="term" value="P:cell volume homeostasis"/>
    <property type="evidence" value="ECO:0007669"/>
    <property type="project" value="InterPro"/>
</dbReference>
<proteinExistence type="inferred from homology"/>
<dbReference type="GO" id="GO:0006821">
    <property type="term" value="P:chloride transport"/>
    <property type="evidence" value="ECO:0007669"/>
    <property type="project" value="InterPro"/>
</dbReference>
<evidence type="ECO:0000256" key="1">
    <source>
        <dbReference type="ARBA" id="ARBA00004123"/>
    </source>
</evidence>
<dbReference type="GO" id="GO:0034709">
    <property type="term" value="C:methylosome"/>
    <property type="evidence" value="ECO:0007669"/>
    <property type="project" value="InterPro"/>
</dbReference>
<accession>A0A9P6L9Z3</accession>
<dbReference type="InterPro" id="IPR011993">
    <property type="entry name" value="PH-like_dom_sf"/>
</dbReference>
<sequence>MSSTNIAPKIISALPPCVSPEEHKTLTSTTPESFASIPPVLRFEEPNVSVFFDPPLQDLGPDDCKRGRLYIIESVLAFMSVTGRGFQIEYPSITLHAISRNESGSSIYCQLDETPAGDLPAHEEDDTPMRELKIVPERVEALEPIFESMSSCAALHPDPEDELDMNGDTFVDPSNFEVFNGDADQELSEVGRVRSDFVNDNRYTPY</sequence>
<dbReference type="PANTHER" id="PTHR21399:SF0">
    <property type="entry name" value="METHYLOSOME SUBUNIT PICLN"/>
    <property type="match status" value="1"/>
</dbReference>
<dbReference type="GO" id="GO:0045292">
    <property type="term" value="P:mRNA cis splicing, via spliceosome"/>
    <property type="evidence" value="ECO:0007669"/>
    <property type="project" value="TreeGrafter"/>
</dbReference>
<comment type="caution">
    <text evidence="6">The sequence shown here is derived from an EMBL/GenBank/DDBJ whole genome shotgun (WGS) entry which is preliminary data.</text>
</comment>
<dbReference type="Gene3D" id="2.30.29.30">
    <property type="entry name" value="Pleckstrin-homology domain (PH domain)/Phosphotyrosine-binding domain (PTB)"/>
    <property type="match status" value="1"/>
</dbReference>
<comment type="subcellular location">
    <subcellularLocation>
        <location evidence="2">Cytoplasm</location>
    </subcellularLocation>
    <subcellularLocation>
        <location evidence="1">Nucleus</location>
    </subcellularLocation>
</comment>
<name>A0A9P6L9Z3_9AGAM</name>
<dbReference type="AlphaFoldDB" id="A0A9P6L9Z3"/>
<evidence type="ECO:0000313" key="7">
    <source>
        <dbReference type="Proteomes" id="UP000736335"/>
    </source>
</evidence>
<organism evidence="6 7">
    <name type="scientific">Thelephora terrestris</name>
    <dbReference type="NCBI Taxonomy" id="56493"/>
    <lineage>
        <taxon>Eukaryota</taxon>
        <taxon>Fungi</taxon>
        <taxon>Dikarya</taxon>
        <taxon>Basidiomycota</taxon>
        <taxon>Agaricomycotina</taxon>
        <taxon>Agaricomycetes</taxon>
        <taxon>Thelephorales</taxon>
        <taxon>Thelephoraceae</taxon>
        <taxon>Thelephora</taxon>
    </lineage>
</organism>
<keyword evidence="5" id="KW-0539">Nucleus</keyword>
<keyword evidence="4" id="KW-0963">Cytoplasm</keyword>
<dbReference type="GO" id="GO:0034715">
    <property type="term" value="C:pICln-Sm protein complex"/>
    <property type="evidence" value="ECO:0007669"/>
    <property type="project" value="InterPro"/>
</dbReference>
<dbReference type="Proteomes" id="UP000736335">
    <property type="component" value="Unassembled WGS sequence"/>
</dbReference>
<protein>
    <submittedName>
        <fullName evidence="6">Regulator of volume decrease after cellular swelling-domain-containing protein</fullName>
    </submittedName>
</protein>
<evidence type="ECO:0000313" key="6">
    <source>
        <dbReference type="EMBL" id="KAF9790279.1"/>
    </source>
</evidence>
<reference evidence="6" key="1">
    <citation type="journal article" date="2020" name="Nat. Commun.">
        <title>Large-scale genome sequencing of mycorrhizal fungi provides insights into the early evolution of symbiotic traits.</title>
        <authorList>
            <person name="Miyauchi S."/>
            <person name="Kiss E."/>
            <person name="Kuo A."/>
            <person name="Drula E."/>
            <person name="Kohler A."/>
            <person name="Sanchez-Garcia M."/>
            <person name="Morin E."/>
            <person name="Andreopoulos B."/>
            <person name="Barry K.W."/>
            <person name="Bonito G."/>
            <person name="Buee M."/>
            <person name="Carver A."/>
            <person name="Chen C."/>
            <person name="Cichocki N."/>
            <person name="Clum A."/>
            <person name="Culley D."/>
            <person name="Crous P.W."/>
            <person name="Fauchery L."/>
            <person name="Girlanda M."/>
            <person name="Hayes R.D."/>
            <person name="Keri Z."/>
            <person name="LaButti K."/>
            <person name="Lipzen A."/>
            <person name="Lombard V."/>
            <person name="Magnuson J."/>
            <person name="Maillard F."/>
            <person name="Murat C."/>
            <person name="Nolan M."/>
            <person name="Ohm R.A."/>
            <person name="Pangilinan J."/>
            <person name="Pereira M.F."/>
            <person name="Perotto S."/>
            <person name="Peter M."/>
            <person name="Pfister S."/>
            <person name="Riley R."/>
            <person name="Sitrit Y."/>
            <person name="Stielow J.B."/>
            <person name="Szollosi G."/>
            <person name="Zifcakova L."/>
            <person name="Stursova M."/>
            <person name="Spatafora J.W."/>
            <person name="Tedersoo L."/>
            <person name="Vaario L.M."/>
            <person name="Yamada A."/>
            <person name="Yan M."/>
            <person name="Wang P."/>
            <person name="Xu J."/>
            <person name="Bruns T."/>
            <person name="Baldrian P."/>
            <person name="Vilgalys R."/>
            <person name="Dunand C."/>
            <person name="Henrissat B."/>
            <person name="Grigoriev I.V."/>
            <person name="Hibbett D."/>
            <person name="Nagy L.G."/>
            <person name="Martin F.M."/>
        </authorList>
    </citation>
    <scope>NUCLEOTIDE SEQUENCE</scope>
    <source>
        <strain evidence="6">UH-Tt-Lm1</strain>
    </source>
</reference>
<evidence type="ECO:0000256" key="2">
    <source>
        <dbReference type="ARBA" id="ARBA00004496"/>
    </source>
</evidence>
<dbReference type="InterPro" id="IPR039924">
    <property type="entry name" value="ICln/Lot5/Saf5"/>
</dbReference>
<evidence type="ECO:0000256" key="5">
    <source>
        <dbReference type="ARBA" id="ARBA00023242"/>
    </source>
</evidence>
<dbReference type="InterPro" id="IPR003521">
    <property type="entry name" value="ICln"/>
</dbReference>
<dbReference type="OrthoDB" id="19714at2759"/>
<evidence type="ECO:0000256" key="4">
    <source>
        <dbReference type="ARBA" id="ARBA00022490"/>
    </source>
</evidence>